<name>D6RKD5_COPC7</name>
<comment type="caution">
    <text evidence="1">The sequence shown here is derived from an EMBL/GenBank/DDBJ whole genome shotgun (WGS) entry which is preliminary data.</text>
</comment>
<gene>
    <name evidence="1" type="ORF">CC1G_13806</name>
</gene>
<dbReference type="GeneID" id="6010718"/>
<proteinExistence type="predicted"/>
<dbReference type="EMBL" id="AACS02000001">
    <property type="protein sequence ID" value="EFI28781.1"/>
    <property type="molecule type" value="Genomic_DNA"/>
</dbReference>
<evidence type="ECO:0000313" key="2">
    <source>
        <dbReference type="Proteomes" id="UP000001861"/>
    </source>
</evidence>
<dbReference type="HOGENOM" id="CLU_1175363_0_0_1"/>
<evidence type="ECO:0000313" key="1">
    <source>
        <dbReference type="EMBL" id="EFI28781.1"/>
    </source>
</evidence>
<accession>D6RKD5</accession>
<dbReference type="Proteomes" id="UP000001861">
    <property type="component" value="Unassembled WGS sequence"/>
</dbReference>
<organism evidence="1 2">
    <name type="scientific">Coprinopsis cinerea (strain Okayama-7 / 130 / ATCC MYA-4618 / FGSC 9003)</name>
    <name type="common">Inky cap fungus</name>
    <name type="synonym">Hormographiella aspergillata</name>
    <dbReference type="NCBI Taxonomy" id="240176"/>
    <lineage>
        <taxon>Eukaryota</taxon>
        <taxon>Fungi</taxon>
        <taxon>Dikarya</taxon>
        <taxon>Basidiomycota</taxon>
        <taxon>Agaricomycotina</taxon>
        <taxon>Agaricomycetes</taxon>
        <taxon>Agaricomycetidae</taxon>
        <taxon>Agaricales</taxon>
        <taxon>Agaricineae</taxon>
        <taxon>Psathyrellaceae</taxon>
        <taxon>Coprinopsis</taxon>
    </lineage>
</organism>
<dbReference type="KEGG" id="cci:CC1G_13806"/>
<dbReference type="InParanoid" id="D6RKD5"/>
<dbReference type="RefSeq" id="XP_002912275.1">
    <property type="nucleotide sequence ID" value="XM_002912229.1"/>
</dbReference>
<dbReference type="eggNOG" id="ENOG502QYZ2">
    <property type="taxonomic scope" value="Eukaryota"/>
</dbReference>
<protein>
    <submittedName>
        <fullName evidence="1">Uncharacterized protein</fullName>
    </submittedName>
</protein>
<dbReference type="AlphaFoldDB" id="D6RKD5"/>
<dbReference type="VEuPathDB" id="FungiDB:CC1G_13806"/>
<keyword evidence="2" id="KW-1185">Reference proteome</keyword>
<reference evidence="1 2" key="1">
    <citation type="journal article" date="2010" name="Proc. Natl. Acad. Sci. U.S.A.">
        <title>Insights into evolution of multicellular fungi from the assembled chromosomes of the mushroom Coprinopsis cinerea (Coprinus cinereus).</title>
        <authorList>
            <person name="Stajich J.E."/>
            <person name="Wilke S.K."/>
            <person name="Ahren D."/>
            <person name="Au C.H."/>
            <person name="Birren B.W."/>
            <person name="Borodovsky M."/>
            <person name="Burns C."/>
            <person name="Canback B."/>
            <person name="Casselton L.A."/>
            <person name="Cheng C.K."/>
            <person name="Deng J."/>
            <person name="Dietrich F.S."/>
            <person name="Fargo D.C."/>
            <person name="Farman M.L."/>
            <person name="Gathman A.C."/>
            <person name="Goldberg J."/>
            <person name="Guigo R."/>
            <person name="Hoegger P.J."/>
            <person name="Hooker J.B."/>
            <person name="Huggins A."/>
            <person name="James T.Y."/>
            <person name="Kamada T."/>
            <person name="Kilaru S."/>
            <person name="Kodira C."/>
            <person name="Kues U."/>
            <person name="Kupfer D."/>
            <person name="Kwan H.S."/>
            <person name="Lomsadze A."/>
            <person name="Li W."/>
            <person name="Lilly W.W."/>
            <person name="Ma L.J."/>
            <person name="Mackey A.J."/>
            <person name="Manning G."/>
            <person name="Martin F."/>
            <person name="Muraguchi H."/>
            <person name="Natvig D.O."/>
            <person name="Palmerini H."/>
            <person name="Ramesh M.A."/>
            <person name="Rehmeyer C.J."/>
            <person name="Roe B.A."/>
            <person name="Shenoy N."/>
            <person name="Stanke M."/>
            <person name="Ter-Hovhannisyan V."/>
            <person name="Tunlid A."/>
            <person name="Velagapudi R."/>
            <person name="Vision T.J."/>
            <person name="Zeng Q."/>
            <person name="Zolan M.E."/>
            <person name="Pukkila P.J."/>
        </authorList>
    </citation>
    <scope>NUCLEOTIDE SEQUENCE [LARGE SCALE GENOMIC DNA]</scope>
    <source>
        <strain evidence="2">Okayama-7 / 130 / ATCC MYA-4618 / FGSC 9003</strain>
    </source>
</reference>
<sequence>MSQLRKTNEMKMGWLRHKQRSLRTRRHKVFEGYRGSYDGILRIASVNGDMTSLQQQLVREPVVLPFLWSLVLSMNDTVADTFEPLLYLKGPALKSLTLERPVQRQTIPFEMQCEALLGALTIFHRLNPGCRIQTFSNHQQWWAEDVGHQQILSHPIFKDLRSFKTEDVVGEETLEWMTWDRNSNDPPILPKLSTFSVLPDAKDGLVSKIVASHVVDVPDPVLRTVRVIFSQCLKES</sequence>